<reference evidence="1 2" key="1">
    <citation type="submission" date="2020-04" db="EMBL/GenBank/DDBJ databases">
        <title>Description of novel Gluconacetobacter.</title>
        <authorList>
            <person name="Sombolestani A."/>
        </authorList>
    </citation>
    <scope>NUCLEOTIDE SEQUENCE [LARGE SCALE GENOMIC DNA]</scope>
    <source>
        <strain evidence="1 2">LMG 19747</strain>
    </source>
</reference>
<dbReference type="EMBL" id="JABEQJ010000005">
    <property type="protein sequence ID" value="MBB2159693.1"/>
    <property type="molecule type" value="Genomic_DNA"/>
</dbReference>
<dbReference type="Proteomes" id="UP000589085">
    <property type="component" value="Unassembled WGS sequence"/>
</dbReference>
<dbReference type="AlphaFoldDB" id="A0A7W4IBB2"/>
<comment type="caution">
    <text evidence="1">The sequence shown here is derived from an EMBL/GenBank/DDBJ whole genome shotgun (WGS) entry which is preliminary data.</text>
</comment>
<protein>
    <submittedName>
        <fullName evidence="1">Uncharacterized protein</fullName>
    </submittedName>
</protein>
<proteinExistence type="predicted"/>
<organism evidence="1 2">
    <name type="scientific">Gluconacetobacter sacchari</name>
    <dbReference type="NCBI Taxonomy" id="92759"/>
    <lineage>
        <taxon>Bacteria</taxon>
        <taxon>Pseudomonadati</taxon>
        <taxon>Pseudomonadota</taxon>
        <taxon>Alphaproteobacteria</taxon>
        <taxon>Acetobacterales</taxon>
        <taxon>Acetobacteraceae</taxon>
        <taxon>Gluconacetobacter</taxon>
    </lineage>
</organism>
<evidence type="ECO:0000313" key="2">
    <source>
        <dbReference type="Proteomes" id="UP000589085"/>
    </source>
</evidence>
<sequence>MSYATMDHAAWVESNIAAAKSMMTRKPRKDCRKGWGGAPDKLNPFQATCMQILGIVGDGIYNAPISWETIEWGGDQWLVVAWRRELATFDSAALSKLVFLAHECCIRVSISARTFRHVEIMFHRRERGDCTATRHPDMAGMVETMQRYIHDGSPVWRDRDAMLAERVAS</sequence>
<dbReference type="RefSeq" id="WP_182996545.1">
    <property type="nucleotide sequence ID" value="NZ_JABEQJ010000005.1"/>
</dbReference>
<evidence type="ECO:0000313" key="1">
    <source>
        <dbReference type="EMBL" id="MBB2159693.1"/>
    </source>
</evidence>
<name>A0A7W4IBB2_9PROT</name>
<accession>A0A7W4IBB2</accession>
<gene>
    <name evidence="1" type="ORF">HLH48_05815</name>
</gene>